<accession>A0AAN9B289</accession>
<evidence type="ECO:0000256" key="1">
    <source>
        <dbReference type="ARBA" id="ARBA00024336"/>
    </source>
</evidence>
<feature type="region of interest" description="Disordered" evidence="2">
    <location>
        <begin position="643"/>
        <end position="760"/>
    </location>
</feature>
<keyword evidence="5" id="KW-1185">Reference proteome</keyword>
<sequence length="1167" mass="127590">MSWFKRSSSVREDGRVAVNGQSSPGQGNGGSSRDRADTDPDTCFEVFKNHWQQALNVIGAGSKKTCSNDDVETVVHNFEQMMTLLVGEEGIDGMPGPILHFLLEKEVLETFCNWCSGQRDHQDKLCMEQLRVYELLISQSRQLLLIHRQVIRPLLRLLMACAEPRPPGSSSEELQFRLVLVLHQICTCISQETVILESFFSTEADHGPAKFLIFSLLIPYIHQEGPIGQRARDALLLLMTLSAVHPHIGHYIADNSDFCPVLATGLSGLYSSLPRKITPPSDDWYALTESDCQRIVDLQMFLNSLEFCNAVVQVAHPLVRDQLIKYIYTGFLVPVLGPALHQDISGLPIPLLDTAMFMNSRDEVMTATAYLDLFLRRISEPHLIRAFLRFVLTERHDEILILESLITRISSNSMLNLVSLSLFHTLVDMNCEEVMFQLVFKYLIPCTHVMVSQRRAVRDLDLYGKSAEKFLSLRPVCCMSYPSPSPAPQGLGPAPTGTPSPVLTGRSQPLSRTDAGRSASISTPAELVKVPTRGQPRRRSFFRSKKENKTLETLPEFEQKPGSDTASVASMELTTSIPEEASSFSESCYTEYLLQARAVLEQCARACRNWSAPYDGEHPPPDAVLDHPVPSVAYGNIAVKVEGTASRESGKDTSKDAGSDTAVERQRSNSTVKLLSHGNVPDPGSVHPPDSLTLESQTNSDQRPSGASRLGGGDNAALAKGPSDSSSSSVIADRQCNKVPSSSSSALSQPPPPSIDHDKLHSCLHDLDSFLAFLNEMNLSAESSSVSLEESLNSLDNLLKSLTGKQGAGQDSSAKKSVDAALSSRAQDGMSSEKRTGPAQSSDISTATSTSATASTTTNPAPTSSSQVRTALPPKSLGLNPGKDVSLGGKCRILSPLNRTPDDMSRAFLMSPMSPGFLMSPSSYSAGLRPLPTALRYSNAAPNIGPFLAAVFGRLEGMVQNSLYSNLLLTSLVSRLAAYPHPLLRSFLLNVNLVFQPSVKSLVQVLSSVRQKVDNYAVTTRNFSVLIPKARLNLKMREDTLLFPSQAPPTADFFGGQFSKPRAATMSEMPSEKKKLSLADLFRRSPKQKPGGQRGRGQQLQKVQVGGGVGYRFINSRRQDTSDSPEEFLKEWNAVYCALLLEEFLKELAALSLEHSVLYYDEGYVSS</sequence>
<dbReference type="EMBL" id="JBAMIC010000013">
    <property type="protein sequence ID" value="KAK7097512.1"/>
    <property type="molecule type" value="Genomic_DNA"/>
</dbReference>
<dbReference type="Proteomes" id="UP001374579">
    <property type="component" value="Unassembled WGS sequence"/>
</dbReference>
<feature type="compositionally biased region" description="Polar residues" evidence="2">
    <location>
        <begin position="497"/>
        <end position="511"/>
    </location>
</feature>
<dbReference type="PANTHER" id="PTHR21705:SF11">
    <property type="entry name" value="FHIP FAMILY PROTEIN CG3558"/>
    <property type="match status" value="1"/>
</dbReference>
<evidence type="ECO:0000313" key="4">
    <source>
        <dbReference type="EMBL" id="KAK7097512.1"/>
    </source>
</evidence>
<feature type="region of interest" description="Disordered" evidence="2">
    <location>
        <begin position="804"/>
        <end position="884"/>
    </location>
</feature>
<dbReference type="InterPro" id="IPR045668">
    <property type="entry name" value="FHIP_KELAA_motif"/>
</dbReference>
<dbReference type="Pfam" id="PF19314">
    <property type="entry name" value="DUF5917"/>
    <property type="match status" value="1"/>
</dbReference>
<comment type="caution">
    <text evidence="4">The sequence shown here is derived from an EMBL/GenBank/DDBJ whole genome shotgun (WGS) entry which is preliminary data.</text>
</comment>
<dbReference type="InterPro" id="IPR045669">
    <property type="entry name" value="FHIP_C"/>
</dbReference>
<feature type="compositionally biased region" description="Basic and acidic residues" evidence="2">
    <location>
        <begin position="648"/>
        <end position="667"/>
    </location>
</feature>
<dbReference type="Pfam" id="PF19311">
    <property type="entry name" value="KELAA"/>
    <property type="match status" value="1"/>
</dbReference>
<comment type="similarity">
    <text evidence="1">Belongs to the FHIP family.</text>
</comment>
<gene>
    <name evidence="4" type="ORF">V1264_004478</name>
</gene>
<reference evidence="4 5" key="1">
    <citation type="submission" date="2024-02" db="EMBL/GenBank/DDBJ databases">
        <title>Chromosome-scale genome assembly of the rough periwinkle Littorina saxatilis.</title>
        <authorList>
            <person name="De Jode A."/>
            <person name="Faria R."/>
            <person name="Formenti G."/>
            <person name="Sims Y."/>
            <person name="Smith T.P."/>
            <person name="Tracey A."/>
            <person name="Wood J.M.D."/>
            <person name="Zagrodzka Z.B."/>
            <person name="Johannesson K."/>
            <person name="Butlin R.K."/>
            <person name="Leder E.H."/>
        </authorList>
    </citation>
    <scope>NUCLEOTIDE SEQUENCE [LARGE SCALE GENOMIC DNA]</scope>
    <source>
        <strain evidence="4">Snail1</strain>
        <tissue evidence="4">Muscle</tissue>
    </source>
</reference>
<dbReference type="AlphaFoldDB" id="A0AAN9B289"/>
<feature type="domain" description="FHF complex subunit HOOK-interacting protein C-terminal" evidence="3">
    <location>
        <begin position="944"/>
        <end position="1035"/>
    </location>
</feature>
<organism evidence="4 5">
    <name type="scientific">Littorina saxatilis</name>
    <dbReference type="NCBI Taxonomy" id="31220"/>
    <lineage>
        <taxon>Eukaryota</taxon>
        <taxon>Metazoa</taxon>
        <taxon>Spiralia</taxon>
        <taxon>Lophotrochozoa</taxon>
        <taxon>Mollusca</taxon>
        <taxon>Gastropoda</taxon>
        <taxon>Caenogastropoda</taxon>
        <taxon>Littorinimorpha</taxon>
        <taxon>Littorinoidea</taxon>
        <taxon>Littorinidae</taxon>
        <taxon>Littorina</taxon>
    </lineage>
</organism>
<feature type="compositionally biased region" description="Polar residues" evidence="2">
    <location>
        <begin position="693"/>
        <end position="705"/>
    </location>
</feature>
<evidence type="ECO:0000259" key="3">
    <source>
        <dbReference type="Pfam" id="PF19314"/>
    </source>
</evidence>
<dbReference type="InterPro" id="IPR019384">
    <property type="entry name" value="FHIP"/>
</dbReference>
<evidence type="ECO:0000256" key="2">
    <source>
        <dbReference type="SAM" id="MobiDB-lite"/>
    </source>
</evidence>
<feature type="region of interest" description="Disordered" evidence="2">
    <location>
        <begin position="1"/>
        <end position="39"/>
    </location>
</feature>
<feature type="region of interest" description="Disordered" evidence="2">
    <location>
        <begin position="484"/>
        <end position="565"/>
    </location>
</feature>
<protein>
    <recommendedName>
        <fullName evidence="3">FHF complex subunit HOOK-interacting protein C-terminal domain-containing protein</fullName>
    </recommendedName>
</protein>
<proteinExistence type="inferred from homology"/>
<dbReference type="Pfam" id="PF10257">
    <property type="entry name" value="RAI16-like"/>
    <property type="match status" value="1"/>
</dbReference>
<dbReference type="PANTHER" id="PTHR21705">
    <property type="entry name" value="RAI16 PROTEIN-RELATED"/>
    <property type="match status" value="1"/>
</dbReference>
<name>A0AAN9B289_9CAEN</name>
<feature type="compositionally biased region" description="Low complexity" evidence="2">
    <location>
        <begin position="845"/>
        <end position="866"/>
    </location>
</feature>
<evidence type="ECO:0000313" key="5">
    <source>
        <dbReference type="Proteomes" id="UP001374579"/>
    </source>
</evidence>